<dbReference type="Proteomes" id="UP001285354">
    <property type="component" value="Unassembled WGS sequence"/>
</dbReference>
<organism evidence="1 2">
    <name type="scientific">Diplocarpon rosae</name>
    <dbReference type="NCBI Taxonomy" id="946125"/>
    <lineage>
        <taxon>Eukaryota</taxon>
        <taxon>Fungi</taxon>
        <taxon>Dikarya</taxon>
        <taxon>Ascomycota</taxon>
        <taxon>Pezizomycotina</taxon>
        <taxon>Leotiomycetes</taxon>
        <taxon>Helotiales</taxon>
        <taxon>Drepanopezizaceae</taxon>
        <taxon>Diplocarpon</taxon>
    </lineage>
</organism>
<protein>
    <submittedName>
        <fullName evidence="1">Uncharacterized protein</fullName>
    </submittedName>
</protein>
<evidence type="ECO:0000313" key="1">
    <source>
        <dbReference type="EMBL" id="KAK2624433.1"/>
    </source>
</evidence>
<accession>A0AAD9SWJ3</accession>
<sequence>MGVFPSLFLLRFTVITATRLTLKMALLLSHYKYSYLDYSTSYVKPNKLSRWSLEHLLYLG</sequence>
<dbReference type="EMBL" id="JAUBYV010000010">
    <property type="protein sequence ID" value="KAK2624433.1"/>
    <property type="molecule type" value="Genomic_DNA"/>
</dbReference>
<name>A0AAD9SWJ3_9HELO</name>
<dbReference type="AlphaFoldDB" id="A0AAD9SWJ3"/>
<comment type="caution">
    <text evidence="1">The sequence shown here is derived from an EMBL/GenBank/DDBJ whole genome shotgun (WGS) entry which is preliminary data.</text>
</comment>
<evidence type="ECO:0000313" key="2">
    <source>
        <dbReference type="Proteomes" id="UP001285354"/>
    </source>
</evidence>
<gene>
    <name evidence="1" type="ORF">QTJ16_006383</name>
</gene>
<proteinExistence type="predicted"/>
<keyword evidence="2" id="KW-1185">Reference proteome</keyword>
<reference evidence="1" key="1">
    <citation type="submission" date="2023-06" db="EMBL/GenBank/DDBJ databases">
        <title>Draft genome of Marssonina rosae.</title>
        <authorList>
            <person name="Cheng Q."/>
        </authorList>
    </citation>
    <scope>NUCLEOTIDE SEQUENCE</scope>
    <source>
        <strain evidence="1">R4</strain>
    </source>
</reference>